<dbReference type="Proteomes" id="UP001497623">
    <property type="component" value="Unassembled WGS sequence"/>
</dbReference>
<keyword evidence="3" id="KW-0732">Signal</keyword>
<comment type="caution">
    <text evidence="6">The sequence shown here is derived from an EMBL/GenBank/DDBJ whole genome shotgun (WGS) entry which is preliminary data.</text>
</comment>
<feature type="compositionally biased region" description="Basic and acidic residues" evidence="4">
    <location>
        <begin position="129"/>
        <end position="138"/>
    </location>
</feature>
<evidence type="ECO:0000256" key="5">
    <source>
        <dbReference type="SAM" id="Phobius"/>
    </source>
</evidence>
<dbReference type="EMBL" id="CAXKWB010000763">
    <property type="protein sequence ID" value="CAL4062178.1"/>
    <property type="molecule type" value="Genomic_DNA"/>
</dbReference>
<gene>
    <name evidence="6" type="ORF">MNOR_LOCUS2477</name>
</gene>
<evidence type="ECO:0000256" key="1">
    <source>
        <dbReference type="ARBA" id="ARBA00004613"/>
    </source>
</evidence>
<keyword evidence="5" id="KW-0472">Membrane</keyword>
<feature type="compositionally biased region" description="Polar residues" evidence="4">
    <location>
        <begin position="176"/>
        <end position="197"/>
    </location>
</feature>
<keyword evidence="7" id="KW-1185">Reference proteome</keyword>
<comment type="subcellular location">
    <subcellularLocation>
        <location evidence="1">Secreted</location>
    </subcellularLocation>
</comment>
<feature type="non-terminal residue" evidence="6">
    <location>
        <position position="1"/>
    </location>
</feature>
<dbReference type="Pfam" id="PF03128">
    <property type="entry name" value="CXCXC"/>
    <property type="match status" value="1"/>
</dbReference>
<organism evidence="6 7">
    <name type="scientific">Meganyctiphanes norvegica</name>
    <name type="common">Northern krill</name>
    <name type="synonym">Thysanopoda norvegica</name>
    <dbReference type="NCBI Taxonomy" id="48144"/>
    <lineage>
        <taxon>Eukaryota</taxon>
        <taxon>Metazoa</taxon>
        <taxon>Ecdysozoa</taxon>
        <taxon>Arthropoda</taxon>
        <taxon>Crustacea</taxon>
        <taxon>Multicrustacea</taxon>
        <taxon>Malacostraca</taxon>
        <taxon>Eumalacostraca</taxon>
        <taxon>Eucarida</taxon>
        <taxon>Euphausiacea</taxon>
        <taxon>Euphausiidae</taxon>
        <taxon>Meganyctiphanes</taxon>
    </lineage>
</organism>
<dbReference type="AlphaFoldDB" id="A0AAV2PNP5"/>
<evidence type="ECO:0000313" key="7">
    <source>
        <dbReference type="Proteomes" id="UP001497623"/>
    </source>
</evidence>
<keyword evidence="5" id="KW-0812">Transmembrane</keyword>
<proteinExistence type="predicted"/>
<keyword evidence="5" id="KW-1133">Transmembrane helix</keyword>
<evidence type="ECO:0000256" key="4">
    <source>
        <dbReference type="SAM" id="MobiDB-lite"/>
    </source>
</evidence>
<keyword evidence="2" id="KW-0964">Secreted</keyword>
<protein>
    <submittedName>
        <fullName evidence="6">Uncharacterized protein</fullName>
    </submittedName>
</protein>
<sequence>GKHKDNIKVTFVNHHSCHYEKSKCKKKYLQEEEECRELEESHYWNEANCKCECYVQHVLNDCVLDRIVNHYQHTSAVYYVPMLAFLVGLVVAIILMYLCQQNRNKLQEKYNALNQIRTVSVHCTKHHSRAENQPDMKDGCGGGGGGKESKKTCVGSDSNSPPASVEDPGDIGGGQESPNSLALRNLCSDNVQQQQHKSASEHLEPTSPRSLRRTSGDSAQCPGGTHFSPTPVYLHTHPMHTQQLGQGYERVSYGWGS</sequence>
<evidence type="ECO:0000313" key="6">
    <source>
        <dbReference type="EMBL" id="CAL4062178.1"/>
    </source>
</evidence>
<evidence type="ECO:0000256" key="3">
    <source>
        <dbReference type="ARBA" id="ARBA00022729"/>
    </source>
</evidence>
<accession>A0AAV2PNP5</accession>
<dbReference type="InterPro" id="IPR004153">
    <property type="entry name" value="CXCXC_repeat"/>
</dbReference>
<feature type="region of interest" description="Disordered" evidence="4">
    <location>
        <begin position="126"/>
        <end position="232"/>
    </location>
</feature>
<reference evidence="6 7" key="1">
    <citation type="submission" date="2024-05" db="EMBL/GenBank/DDBJ databases">
        <authorList>
            <person name="Wallberg A."/>
        </authorList>
    </citation>
    <scope>NUCLEOTIDE SEQUENCE [LARGE SCALE GENOMIC DNA]</scope>
</reference>
<feature type="transmembrane region" description="Helical" evidence="5">
    <location>
        <begin position="76"/>
        <end position="99"/>
    </location>
</feature>
<evidence type="ECO:0000256" key="2">
    <source>
        <dbReference type="ARBA" id="ARBA00022525"/>
    </source>
</evidence>
<name>A0AAV2PNP5_MEGNR</name>